<keyword evidence="3" id="KW-0808">Transferase</keyword>
<dbReference type="InterPro" id="IPR008271">
    <property type="entry name" value="Ser/Thr_kinase_AS"/>
</dbReference>
<organism evidence="9 10">
    <name type="scientific">Streptomyces asoensis</name>
    <dbReference type="NCBI Taxonomy" id="249586"/>
    <lineage>
        <taxon>Bacteria</taxon>
        <taxon>Bacillati</taxon>
        <taxon>Actinomycetota</taxon>
        <taxon>Actinomycetes</taxon>
        <taxon>Kitasatosporales</taxon>
        <taxon>Streptomycetaceae</taxon>
        <taxon>Streptomyces</taxon>
    </lineage>
</organism>
<evidence type="ECO:0000256" key="3">
    <source>
        <dbReference type="ARBA" id="ARBA00022679"/>
    </source>
</evidence>
<dbReference type="Proteomes" id="UP000502665">
    <property type="component" value="Chromosome"/>
</dbReference>
<evidence type="ECO:0000256" key="1">
    <source>
        <dbReference type="ARBA" id="ARBA00012513"/>
    </source>
</evidence>
<reference evidence="9" key="1">
    <citation type="submission" date="2020-03" db="EMBL/GenBank/DDBJ databases">
        <title>Molecular networking-based the target discovery of potent antiproliferative macrolactams: 5/6/7/16 polycyclic ansamycins and glycosylated trienomycin from Streptomyces cacaoi subsp. asoensis.</title>
        <authorList>
            <person name="Liu L.-L."/>
        </authorList>
    </citation>
    <scope>NUCLEOTIDE SEQUENCE [LARGE SCALE GENOMIC DNA]</scope>
    <source>
        <strain evidence="9">H2S5</strain>
    </source>
</reference>
<dbReference type="PANTHER" id="PTHR43289:SF6">
    <property type="entry name" value="SERINE_THREONINE-PROTEIN KINASE NEKL-3"/>
    <property type="match status" value="1"/>
</dbReference>
<dbReference type="GO" id="GO:0005524">
    <property type="term" value="F:ATP binding"/>
    <property type="evidence" value="ECO:0007669"/>
    <property type="project" value="UniProtKB-KW"/>
</dbReference>
<keyword evidence="6" id="KW-0067">ATP-binding</keyword>
<keyword evidence="4" id="KW-0547">Nucleotide-binding</keyword>
<evidence type="ECO:0000313" key="10">
    <source>
        <dbReference type="Proteomes" id="UP000502665"/>
    </source>
</evidence>
<keyword evidence="10" id="KW-1185">Reference proteome</keyword>
<dbReference type="Gene3D" id="1.10.510.10">
    <property type="entry name" value="Transferase(Phosphotransferase) domain 1"/>
    <property type="match status" value="1"/>
</dbReference>
<evidence type="ECO:0000256" key="7">
    <source>
        <dbReference type="SAM" id="MobiDB-lite"/>
    </source>
</evidence>
<dbReference type="EMBL" id="CP049838">
    <property type="protein sequence ID" value="QJT06396.1"/>
    <property type="molecule type" value="Genomic_DNA"/>
</dbReference>
<dbReference type="SUPFAM" id="SSF56112">
    <property type="entry name" value="Protein kinase-like (PK-like)"/>
    <property type="match status" value="1"/>
</dbReference>
<dbReference type="SMART" id="SM00220">
    <property type="entry name" value="S_TKc"/>
    <property type="match status" value="1"/>
</dbReference>
<feature type="region of interest" description="Disordered" evidence="7">
    <location>
        <begin position="327"/>
        <end position="366"/>
    </location>
</feature>
<evidence type="ECO:0000259" key="8">
    <source>
        <dbReference type="PROSITE" id="PS50011"/>
    </source>
</evidence>
<dbReference type="Gene3D" id="3.30.200.20">
    <property type="entry name" value="Phosphorylase Kinase, domain 1"/>
    <property type="match status" value="1"/>
</dbReference>
<dbReference type="Pfam" id="PF00069">
    <property type="entry name" value="Pkinase"/>
    <property type="match status" value="1"/>
</dbReference>
<dbReference type="PROSITE" id="PS50011">
    <property type="entry name" value="PROTEIN_KINASE_DOM"/>
    <property type="match status" value="1"/>
</dbReference>
<feature type="domain" description="Protein kinase" evidence="8">
    <location>
        <begin position="56"/>
        <end position="306"/>
    </location>
</feature>
<evidence type="ECO:0000256" key="4">
    <source>
        <dbReference type="ARBA" id="ARBA00022741"/>
    </source>
</evidence>
<dbReference type="AlphaFoldDB" id="A0A6M4X7T7"/>
<evidence type="ECO:0000313" key="9">
    <source>
        <dbReference type="EMBL" id="QJT06396.1"/>
    </source>
</evidence>
<dbReference type="PROSITE" id="PS00108">
    <property type="entry name" value="PROTEIN_KINASE_ST"/>
    <property type="match status" value="1"/>
</dbReference>
<dbReference type="InterPro" id="IPR000719">
    <property type="entry name" value="Prot_kinase_dom"/>
</dbReference>
<name>A0A6M4X7T7_9ACTN</name>
<protein>
    <recommendedName>
        <fullName evidence="1">non-specific serine/threonine protein kinase</fullName>
        <ecNumber evidence="1">2.7.11.1</ecNumber>
    </recommendedName>
</protein>
<dbReference type="InterPro" id="IPR011009">
    <property type="entry name" value="Kinase-like_dom_sf"/>
</dbReference>
<feature type="compositionally biased region" description="Low complexity" evidence="7">
    <location>
        <begin position="353"/>
        <end position="366"/>
    </location>
</feature>
<feature type="region of interest" description="Disordered" evidence="7">
    <location>
        <begin position="398"/>
        <end position="505"/>
    </location>
</feature>
<feature type="compositionally biased region" description="Polar residues" evidence="7">
    <location>
        <begin position="456"/>
        <end position="470"/>
    </location>
</feature>
<dbReference type="CDD" id="cd14014">
    <property type="entry name" value="STKc_PknB_like"/>
    <property type="match status" value="1"/>
</dbReference>
<accession>A0A6M4X7T7</accession>
<evidence type="ECO:0000256" key="5">
    <source>
        <dbReference type="ARBA" id="ARBA00022777"/>
    </source>
</evidence>
<dbReference type="EC" id="2.7.11.1" evidence="1"/>
<keyword evidence="2" id="KW-0723">Serine/threonine-protein kinase</keyword>
<dbReference type="PANTHER" id="PTHR43289">
    <property type="entry name" value="MITOGEN-ACTIVATED PROTEIN KINASE KINASE KINASE 20-RELATED"/>
    <property type="match status" value="1"/>
</dbReference>
<dbReference type="GO" id="GO:0004674">
    <property type="term" value="F:protein serine/threonine kinase activity"/>
    <property type="evidence" value="ECO:0007669"/>
    <property type="project" value="UniProtKB-KW"/>
</dbReference>
<feature type="region of interest" description="Disordered" evidence="7">
    <location>
        <begin position="1"/>
        <end position="30"/>
    </location>
</feature>
<sequence length="505" mass="52174">MGSPVPCGYPRPEARRRRRAHAGSVRQKSGRKTLGFRESGFALASRCSARILAGRYRLDALIGSGGAADVHRGFDLRLRRPVAVKLFRPDTGFDTEEAFLSEAMILARLQHPGLVTAYDAGRHDGDAYLVMQLIEGHTLKARIAEGPLSPGATARVGAGLADALAHAHEAGIVHRDVKPSNVILDASGHAHLTDFGISRLLDTTTCTATGTLIGTAAYLSPEQVLGRPVGRPADVYALGLVLLECLTGRLEYDGGPLEAAIARLHRAPRLPDFLPTELAALLRDMTALDEQTRPTAPHCARTLTALSTLSTGTDRTDLTPRLPAARVTSIAAGRQPADGTTGTRRKPLPAPEQPLAEAAPRAASAPARTRSRFLMAGATAALAAAIAATLAVADGSSQHGADSKAARPADGPAATSPSPGTPEDGNGTPVTPAPQPSAGHTSSAPAHSVRPVPGNLTATPGTAADTTVSPGTKAVSGPPGQAKKEATTGQDNAQSAKKATKNKKR</sequence>
<proteinExistence type="predicted"/>
<keyword evidence="5 9" id="KW-0418">Kinase</keyword>
<gene>
    <name evidence="9" type="ORF">G9272_43925</name>
</gene>
<feature type="compositionally biased region" description="Polar residues" evidence="7">
    <location>
        <begin position="487"/>
        <end position="497"/>
    </location>
</feature>
<evidence type="ECO:0000256" key="2">
    <source>
        <dbReference type="ARBA" id="ARBA00022527"/>
    </source>
</evidence>
<evidence type="ECO:0000256" key="6">
    <source>
        <dbReference type="ARBA" id="ARBA00022840"/>
    </source>
</evidence>